<name>A0A1G5PMZ8_9RHOB</name>
<dbReference type="AlphaFoldDB" id="A0A1G5PMZ8"/>
<evidence type="ECO:0000313" key="5">
    <source>
        <dbReference type="EMBL" id="SCZ50837.1"/>
    </source>
</evidence>
<dbReference type="Gene3D" id="1.10.101.10">
    <property type="entry name" value="PGBD-like superfamily/PGBD"/>
    <property type="match status" value="1"/>
</dbReference>
<evidence type="ECO:0000256" key="1">
    <source>
        <dbReference type="SAM" id="MobiDB-lite"/>
    </source>
</evidence>
<evidence type="ECO:0000313" key="6">
    <source>
        <dbReference type="Proteomes" id="UP000198767"/>
    </source>
</evidence>
<gene>
    <name evidence="5" type="ORF">SAMN04488118_101365</name>
</gene>
<evidence type="ECO:0000259" key="3">
    <source>
        <dbReference type="Pfam" id="PF01471"/>
    </source>
</evidence>
<reference evidence="5 6" key="1">
    <citation type="submission" date="2016-10" db="EMBL/GenBank/DDBJ databases">
        <authorList>
            <person name="de Groot N.N."/>
        </authorList>
    </citation>
    <scope>NUCLEOTIDE SEQUENCE [LARGE SCALE GENOMIC DNA]</scope>
    <source>
        <strain evidence="5 6">U95</strain>
    </source>
</reference>
<dbReference type="PROSITE" id="PS51257">
    <property type="entry name" value="PROKAR_LIPOPROTEIN"/>
    <property type="match status" value="1"/>
</dbReference>
<dbReference type="EMBL" id="FMWG01000001">
    <property type="protein sequence ID" value="SCZ50837.1"/>
    <property type="molecule type" value="Genomic_DNA"/>
</dbReference>
<dbReference type="InterPro" id="IPR002477">
    <property type="entry name" value="Peptidoglycan-bd-like"/>
</dbReference>
<dbReference type="PANTHER" id="PTHR30163:SF8">
    <property type="entry name" value="LYTIC MUREIN TRANSGLYCOSYLASE"/>
    <property type="match status" value="1"/>
</dbReference>
<feature type="domain" description="Peptidoglycan binding-like" evidence="3">
    <location>
        <begin position="319"/>
        <end position="374"/>
    </location>
</feature>
<keyword evidence="2" id="KW-0732">Signal</keyword>
<organism evidence="5 6">
    <name type="scientific">Epibacterium ulvae</name>
    <dbReference type="NCBI Taxonomy" id="1156985"/>
    <lineage>
        <taxon>Bacteria</taxon>
        <taxon>Pseudomonadati</taxon>
        <taxon>Pseudomonadota</taxon>
        <taxon>Alphaproteobacteria</taxon>
        <taxon>Rhodobacterales</taxon>
        <taxon>Roseobacteraceae</taxon>
        <taxon>Epibacterium</taxon>
    </lineage>
</organism>
<dbReference type="Proteomes" id="UP000198767">
    <property type="component" value="Unassembled WGS sequence"/>
</dbReference>
<dbReference type="Gene3D" id="1.10.530.10">
    <property type="match status" value="1"/>
</dbReference>
<accession>A0A1G5PMZ8</accession>
<sequence length="375" mass="40494">MLSRRGFALGLSALSLTGCASAPLGASTGLAADLRPRPNAGYDRWVAGFQSRAQARGISSQTLRAAFRGAGYLPGVIKRDRNQTEFKRSLEDYLSIAVSDERLQKGRAAYSRHHSLLRDLEARYGVDAEIIAAIWGLESFFGDRRGDVPVISATSTLAYDGRRGTFFEKQLIAALEILQRGDVTAANMTGSWAGAMGHTQFIPTSYQAFAVDHNGDGRRDIWSEDPTDALASTAAYLARNGWKRGLKWGGEQGQATVTGRSLQPQPGGPVFVVTQNFNALKRYNNSDSYAIGVGHLADRIAGAGPLRGEFPPDENGLTKDNRITLQQRLNARGFDVGTPDGVVGPKTRAAISAFEKQQGLPESGTPSQALLRRLR</sequence>
<dbReference type="NCBIfam" id="TIGR02283">
    <property type="entry name" value="MltB_2"/>
    <property type="match status" value="1"/>
</dbReference>
<dbReference type="Pfam" id="PF13406">
    <property type="entry name" value="SLT_2"/>
    <property type="match status" value="2"/>
</dbReference>
<dbReference type="Pfam" id="PF01471">
    <property type="entry name" value="PG_binding_1"/>
    <property type="match status" value="1"/>
</dbReference>
<dbReference type="PANTHER" id="PTHR30163">
    <property type="entry name" value="MEMBRANE-BOUND LYTIC MUREIN TRANSGLYCOSYLASE B"/>
    <property type="match status" value="1"/>
</dbReference>
<evidence type="ECO:0000256" key="2">
    <source>
        <dbReference type="SAM" id="SignalP"/>
    </source>
</evidence>
<keyword evidence="6" id="KW-1185">Reference proteome</keyword>
<dbReference type="InterPro" id="IPR043426">
    <property type="entry name" value="MltB-like"/>
</dbReference>
<feature type="chain" id="PRO_5011522890" evidence="2">
    <location>
        <begin position="23"/>
        <end position="375"/>
    </location>
</feature>
<dbReference type="InterPro" id="IPR023346">
    <property type="entry name" value="Lysozyme-like_dom_sf"/>
</dbReference>
<dbReference type="STRING" id="1156985.SAMN04488118_101365"/>
<dbReference type="RefSeq" id="WP_232716330.1">
    <property type="nucleotide sequence ID" value="NZ_FMWG01000001.1"/>
</dbReference>
<protein>
    <submittedName>
        <fullName evidence="5">Lytic murein transglycosylase</fullName>
    </submittedName>
</protein>
<dbReference type="InterPro" id="IPR036366">
    <property type="entry name" value="PGBDSf"/>
</dbReference>
<feature type="region of interest" description="Disordered" evidence="1">
    <location>
        <begin position="355"/>
        <end position="375"/>
    </location>
</feature>
<dbReference type="SUPFAM" id="SSF53955">
    <property type="entry name" value="Lysozyme-like"/>
    <property type="match status" value="1"/>
</dbReference>
<feature type="signal peptide" evidence="2">
    <location>
        <begin position="1"/>
        <end position="22"/>
    </location>
</feature>
<dbReference type="InterPro" id="IPR036365">
    <property type="entry name" value="PGBD-like_sf"/>
</dbReference>
<dbReference type="InterPro" id="IPR011970">
    <property type="entry name" value="MltB_2"/>
</dbReference>
<dbReference type="GO" id="GO:0008933">
    <property type="term" value="F:peptidoglycan lytic transglycosylase activity"/>
    <property type="evidence" value="ECO:0007669"/>
    <property type="project" value="TreeGrafter"/>
</dbReference>
<feature type="domain" description="Transglycosylase SLT" evidence="4">
    <location>
        <begin position="263"/>
        <end position="298"/>
    </location>
</feature>
<dbReference type="InterPro" id="IPR031304">
    <property type="entry name" value="SLT_2"/>
</dbReference>
<proteinExistence type="predicted"/>
<dbReference type="GO" id="GO:0009253">
    <property type="term" value="P:peptidoglycan catabolic process"/>
    <property type="evidence" value="ECO:0007669"/>
    <property type="project" value="TreeGrafter"/>
</dbReference>
<feature type="domain" description="Transglycosylase SLT" evidence="4">
    <location>
        <begin position="43"/>
        <end position="250"/>
    </location>
</feature>
<dbReference type="CDD" id="cd13399">
    <property type="entry name" value="Slt35-like"/>
    <property type="match status" value="1"/>
</dbReference>
<dbReference type="SUPFAM" id="SSF47090">
    <property type="entry name" value="PGBD-like"/>
    <property type="match status" value="1"/>
</dbReference>
<evidence type="ECO:0000259" key="4">
    <source>
        <dbReference type="Pfam" id="PF13406"/>
    </source>
</evidence>
<dbReference type="Gene3D" id="1.10.8.350">
    <property type="entry name" value="Bacterial muramidase"/>
    <property type="match status" value="1"/>
</dbReference>
<dbReference type="FunFam" id="1.10.8.350:FF:000001">
    <property type="entry name" value="Lytic murein transglycosylase B"/>
    <property type="match status" value="1"/>
</dbReference>